<accession>B9R885</accession>
<dbReference type="PANTHER" id="PTHR34792">
    <property type="entry name" value="OS02G0121500 PROTEIN"/>
    <property type="match status" value="1"/>
</dbReference>
<dbReference type="PANTHER" id="PTHR34792:SF1">
    <property type="entry name" value="OS02G0121500 PROTEIN"/>
    <property type="match status" value="1"/>
</dbReference>
<proteinExistence type="predicted"/>
<dbReference type="EMBL" id="EQ973772">
    <property type="protein sequence ID" value="EEF52715.1"/>
    <property type="molecule type" value="Genomic_DNA"/>
</dbReference>
<evidence type="ECO:0000313" key="1">
    <source>
        <dbReference type="EMBL" id="EEF52715.1"/>
    </source>
</evidence>
<organism evidence="1 2">
    <name type="scientific">Ricinus communis</name>
    <name type="common">Castor bean</name>
    <dbReference type="NCBI Taxonomy" id="3988"/>
    <lineage>
        <taxon>Eukaryota</taxon>
        <taxon>Viridiplantae</taxon>
        <taxon>Streptophyta</taxon>
        <taxon>Embryophyta</taxon>
        <taxon>Tracheophyta</taxon>
        <taxon>Spermatophyta</taxon>
        <taxon>Magnoliopsida</taxon>
        <taxon>eudicotyledons</taxon>
        <taxon>Gunneridae</taxon>
        <taxon>Pentapetalae</taxon>
        <taxon>rosids</taxon>
        <taxon>fabids</taxon>
        <taxon>Malpighiales</taxon>
        <taxon>Euphorbiaceae</taxon>
        <taxon>Acalyphoideae</taxon>
        <taxon>Acalypheae</taxon>
        <taxon>Ricinus</taxon>
    </lineage>
</organism>
<dbReference type="eggNOG" id="ENOG502RJSI">
    <property type="taxonomic scope" value="Eukaryota"/>
</dbReference>
<gene>
    <name evidence="1" type="ORF">RCOM_1597820</name>
</gene>
<name>B9R885_RICCO</name>
<reference evidence="2" key="1">
    <citation type="journal article" date="2010" name="Nat. Biotechnol.">
        <title>Draft genome sequence of the oilseed species Ricinus communis.</title>
        <authorList>
            <person name="Chan A.P."/>
            <person name="Crabtree J."/>
            <person name="Zhao Q."/>
            <person name="Lorenzi H."/>
            <person name="Orvis J."/>
            <person name="Puiu D."/>
            <person name="Melake-Berhan A."/>
            <person name="Jones K.M."/>
            <person name="Redman J."/>
            <person name="Chen G."/>
            <person name="Cahoon E.B."/>
            <person name="Gedil M."/>
            <person name="Stanke M."/>
            <person name="Haas B.J."/>
            <person name="Wortman J.R."/>
            <person name="Fraser-Liggett C.M."/>
            <person name="Ravel J."/>
            <person name="Rabinowicz P.D."/>
        </authorList>
    </citation>
    <scope>NUCLEOTIDE SEQUENCE [LARGE SCALE GENOMIC DNA]</scope>
    <source>
        <strain evidence="2">cv. Hale</strain>
    </source>
</reference>
<dbReference type="AlphaFoldDB" id="B9R885"/>
<dbReference type="InParanoid" id="B9R885"/>
<sequence length="441" mass="48342">MFVKHEEQKSPSNAVKYCFPSGSHQDMGKLKQTVKLEISQLDRKSDTALELTTTIGTQLDQQHLINESKSNSSWPGLSSTVSSTFCRDSLSQSFAAKIPAWLNTTTSHGPVLSDSSTGKLSKVPTDRRSWKRCAAHVYISRLIRVLEVPESKESLQLPSNQLRPHEILKQGVLMTINDFNSNDLNGVASASSLINKIKKNPSDAKSGNLQHLRLRQDHSQPALSCGVYTSQKQGCNFLSLSAGGGGIETSLSGAGHGSEPSAQLQVPYNAQHPTIMPFSMSQAQYAPAYPDQFSAAAAQQAQLQLPPHFSSPYCGPHANPKALTKQQQQQQRFWAAQLAAQFRNNGTSSTVTQFPSWQNGRQDSNTLMPFFSSSPSTLEVLGHKYPQVSQQQQQQFMAITLPHARMKRQDHHLSSVYEDSGVGFRAGGGALPLQLLCNERL</sequence>
<protein>
    <submittedName>
        <fullName evidence="1">Uncharacterized protein</fullName>
    </submittedName>
</protein>
<dbReference type="Proteomes" id="UP000008311">
    <property type="component" value="Unassembled WGS sequence"/>
</dbReference>
<dbReference type="InterPro" id="IPR040305">
    <property type="entry name" value="At1g75730-like"/>
</dbReference>
<keyword evidence="2" id="KW-1185">Reference proteome</keyword>
<evidence type="ECO:0000313" key="2">
    <source>
        <dbReference type="Proteomes" id="UP000008311"/>
    </source>
</evidence>
<dbReference type="FunCoup" id="B9R885">
    <property type="interactions" value="463"/>
</dbReference>